<comment type="similarity">
    <text evidence="2">Belongs to the glycosyltransferase 2 family.</text>
</comment>
<dbReference type="SUPFAM" id="SSF53448">
    <property type="entry name" value="Nucleotide-diphospho-sugar transferases"/>
    <property type="match status" value="1"/>
</dbReference>
<dbReference type="EMBL" id="JBHMAX010000024">
    <property type="protein sequence ID" value="MFB9733085.1"/>
    <property type="molecule type" value="Genomic_DNA"/>
</dbReference>
<keyword evidence="3 6" id="KW-0328">Glycosyltransferase</keyword>
<gene>
    <name evidence="6" type="ORF">ACFFN0_13630</name>
</gene>
<dbReference type="EC" id="2.4.-.-" evidence="6"/>
<organism evidence="6 7">
    <name type="scientific">Ornithinimicrobium kibberense</name>
    <dbReference type="NCBI Taxonomy" id="282060"/>
    <lineage>
        <taxon>Bacteria</taxon>
        <taxon>Bacillati</taxon>
        <taxon>Actinomycetota</taxon>
        <taxon>Actinomycetes</taxon>
        <taxon>Micrococcales</taxon>
        <taxon>Ornithinimicrobiaceae</taxon>
        <taxon>Ornithinimicrobium</taxon>
    </lineage>
</organism>
<dbReference type="GO" id="GO:0016757">
    <property type="term" value="F:glycosyltransferase activity"/>
    <property type="evidence" value="ECO:0007669"/>
    <property type="project" value="UniProtKB-KW"/>
</dbReference>
<keyword evidence="7" id="KW-1185">Reference proteome</keyword>
<name>A0ABV5V5H9_9MICO</name>
<dbReference type="RefSeq" id="WP_141337992.1">
    <property type="nucleotide sequence ID" value="NZ_JBHMAX010000024.1"/>
</dbReference>
<feature type="domain" description="Galactosyltransferase C-terminal" evidence="5">
    <location>
        <begin position="173"/>
        <end position="222"/>
    </location>
</feature>
<evidence type="ECO:0000256" key="1">
    <source>
        <dbReference type="ARBA" id="ARBA00004776"/>
    </source>
</evidence>
<protein>
    <submittedName>
        <fullName evidence="6">Glycosyltransferase family 2 protein</fullName>
        <ecNumber evidence="6">2.4.-.-</ecNumber>
    </submittedName>
</protein>
<accession>A0ABV5V5H9</accession>
<evidence type="ECO:0000256" key="3">
    <source>
        <dbReference type="ARBA" id="ARBA00022676"/>
    </source>
</evidence>
<dbReference type="Gene3D" id="3.90.550.10">
    <property type="entry name" value="Spore Coat Polysaccharide Biosynthesis Protein SpsA, Chain A"/>
    <property type="match status" value="1"/>
</dbReference>
<dbReference type="PANTHER" id="PTHR43179">
    <property type="entry name" value="RHAMNOSYLTRANSFERASE WBBL"/>
    <property type="match status" value="1"/>
</dbReference>
<evidence type="ECO:0000256" key="4">
    <source>
        <dbReference type="ARBA" id="ARBA00022679"/>
    </source>
</evidence>
<reference evidence="6 7" key="1">
    <citation type="submission" date="2024-09" db="EMBL/GenBank/DDBJ databases">
        <authorList>
            <person name="Sun Q."/>
            <person name="Mori K."/>
        </authorList>
    </citation>
    <scope>NUCLEOTIDE SEQUENCE [LARGE SCALE GENOMIC DNA]</scope>
    <source>
        <strain evidence="6 7">JCM 12763</strain>
    </source>
</reference>
<comment type="caution">
    <text evidence="6">The sequence shown here is derived from an EMBL/GenBank/DDBJ whole genome shotgun (WGS) entry which is preliminary data.</text>
</comment>
<proteinExistence type="inferred from homology"/>
<dbReference type="InterPro" id="IPR029044">
    <property type="entry name" value="Nucleotide-diphossugar_trans"/>
</dbReference>
<dbReference type="InterPro" id="IPR027791">
    <property type="entry name" value="Galactosyl_T_C"/>
</dbReference>
<evidence type="ECO:0000259" key="5">
    <source>
        <dbReference type="Pfam" id="PF02709"/>
    </source>
</evidence>
<dbReference type="PANTHER" id="PTHR43179:SF12">
    <property type="entry name" value="GALACTOFURANOSYLTRANSFERASE GLFT2"/>
    <property type="match status" value="1"/>
</dbReference>
<sequence length="289" mass="31059">MTSSLAVLTMTRGHHEQLLGQVDGISVGSRPADLHVVVSMGDRDLTRNRLPLGTDRWRTIVRPVQTDRRALPYAAARNLAAQTAIEEGAEVLVFLDASAIPGGRTLERYAEAVTGTGPGAADRPEPAGPTMWCGPVLELPPAENPVVGYPLGQLRDIAVPIPGVPALAPGQYEVDPRWELCTGCAFAMSAQDWQAVGGYCTDYVGHGLEDVDFARAVHDAGGTRVWVGGATAYQQPVPPTDVADEVRAALRHADVWRQRWGVEPDVPWLQRLQGQGHVRRDGSGRFVAA</sequence>
<evidence type="ECO:0000313" key="6">
    <source>
        <dbReference type="EMBL" id="MFB9733085.1"/>
    </source>
</evidence>
<evidence type="ECO:0000313" key="7">
    <source>
        <dbReference type="Proteomes" id="UP001589613"/>
    </source>
</evidence>
<dbReference type="Proteomes" id="UP001589613">
    <property type="component" value="Unassembled WGS sequence"/>
</dbReference>
<comment type="pathway">
    <text evidence="1">Cell wall biogenesis; cell wall polysaccharide biosynthesis.</text>
</comment>
<dbReference type="Pfam" id="PF02709">
    <property type="entry name" value="Glyco_transf_7C"/>
    <property type="match status" value="1"/>
</dbReference>
<keyword evidence="4 6" id="KW-0808">Transferase</keyword>
<evidence type="ECO:0000256" key="2">
    <source>
        <dbReference type="ARBA" id="ARBA00006739"/>
    </source>
</evidence>